<proteinExistence type="predicted"/>
<gene>
    <name evidence="2" type="ORF">HNQ65_000415</name>
</gene>
<feature type="transmembrane region" description="Helical" evidence="1">
    <location>
        <begin position="57"/>
        <end position="74"/>
    </location>
</feature>
<protein>
    <submittedName>
        <fullName evidence="2">Uncharacterized protein</fullName>
    </submittedName>
</protein>
<accession>A0A7W8DIK1</accession>
<sequence>MPSPPFEQAPFVQMTQEKVLSLLIADGSSCYGVVSKERCRVILREFEESVKSNKSDWMTPTSILAGLIVFFLSSEIKKTVWGGPELWFNVLLICLGMCIFWLIIAIKRAVRFKAVEITVEEAVNSIFKDASVLTRHASGNVGFQVVSKKGLDEIVG</sequence>
<dbReference type="AlphaFoldDB" id="A0A7W8DIK1"/>
<reference evidence="2 3" key="1">
    <citation type="submission" date="2020-08" db="EMBL/GenBank/DDBJ databases">
        <title>Genomic Encyclopedia of Type Strains, Phase IV (KMG-IV): sequencing the most valuable type-strain genomes for metagenomic binning, comparative biology and taxonomic classification.</title>
        <authorList>
            <person name="Goeker M."/>
        </authorList>
    </citation>
    <scope>NUCLEOTIDE SEQUENCE [LARGE SCALE GENOMIC DNA]</scope>
    <source>
        <strain evidence="2 3">DSM 12252</strain>
    </source>
</reference>
<keyword evidence="3" id="KW-1185">Reference proteome</keyword>
<keyword evidence="1" id="KW-0472">Membrane</keyword>
<evidence type="ECO:0000313" key="3">
    <source>
        <dbReference type="Proteomes" id="UP000590740"/>
    </source>
</evidence>
<dbReference type="RefSeq" id="WP_184337813.1">
    <property type="nucleotide sequence ID" value="NZ_JACHIG010000001.1"/>
</dbReference>
<evidence type="ECO:0000313" key="2">
    <source>
        <dbReference type="EMBL" id="MBB5030861.1"/>
    </source>
</evidence>
<feature type="transmembrane region" description="Helical" evidence="1">
    <location>
        <begin position="86"/>
        <end position="106"/>
    </location>
</feature>
<dbReference type="Proteomes" id="UP000590740">
    <property type="component" value="Unassembled WGS sequence"/>
</dbReference>
<keyword evidence="1" id="KW-1133">Transmembrane helix</keyword>
<dbReference type="EMBL" id="JACHIG010000001">
    <property type="protein sequence ID" value="MBB5030861.1"/>
    <property type="molecule type" value="Genomic_DNA"/>
</dbReference>
<comment type="caution">
    <text evidence="2">The sequence shown here is derived from an EMBL/GenBank/DDBJ whole genome shotgun (WGS) entry which is preliminary data.</text>
</comment>
<evidence type="ECO:0000256" key="1">
    <source>
        <dbReference type="SAM" id="Phobius"/>
    </source>
</evidence>
<organism evidence="2 3">
    <name type="scientific">Prosthecobacter vanneervenii</name>
    <dbReference type="NCBI Taxonomy" id="48466"/>
    <lineage>
        <taxon>Bacteria</taxon>
        <taxon>Pseudomonadati</taxon>
        <taxon>Verrucomicrobiota</taxon>
        <taxon>Verrucomicrobiia</taxon>
        <taxon>Verrucomicrobiales</taxon>
        <taxon>Verrucomicrobiaceae</taxon>
        <taxon>Prosthecobacter</taxon>
    </lineage>
</organism>
<keyword evidence="1" id="KW-0812">Transmembrane</keyword>
<name>A0A7W8DIK1_9BACT</name>